<dbReference type="NCBIfam" id="TIGR04057">
    <property type="entry name" value="SusC_RagA_signa"/>
    <property type="match status" value="1"/>
</dbReference>
<protein>
    <submittedName>
        <fullName evidence="13">TonB-linked outer membrane protein, SusC/RagA family</fullName>
    </submittedName>
</protein>
<dbReference type="SUPFAM" id="SSF56935">
    <property type="entry name" value="Porins"/>
    <property type="match status" value="1"/>
</dbReference>
<dbReference type="Gene3D" id="2.170.130.10">
    <property type="entry name" value="TonB-dependent receptor, plug domain"/>
    <property type="match status" value="1"/>
</dbReference>
<keyword evidence="2 11" id="KW-0813">Transport</keyword>
<evidence type="ECO:0000256" key="4">
    <source>
        <dbReference type="ARBA" id="ARBA00022496"/>
    </source>
</evidence>
<keyword evidence="4" id="KW-0410">Iron transport</keyword>
<keyword evidence="9 11" id="KW-0472">Membrane</keyword>
<dbReference type="InterPro" id="IPR012910">
    <property type="entry name" value="Plug_dom"/>
</dbReference>
<dbReference type="Proteomes" id="UP000199656">
    <property type="component" value="Unassembled WGS sequence"/>
</dbReference>
<dbReference type="InterPro" id="IPR008969">
    <property type="entry name" value="CarboxyPept-like_regulatory"/>
</dbReference>
<evidence type="ECO:0000259" key="12">
    <source>
        <dbReference type="Pfam" id="PF07715"/>
    </source>
</evidence>
<evidence type="ECO:0000256" key="11">
    <source>
        <dbReference type="PROSITE-ProRule" id="PRU01360"/>
    </source>
</evidence>
<dbReference type="InterPro" id="IPR039426">
    <property type="entry name" value="TonB-dep_rcpt-like"/>
</dbReference>
<dbReference type="OrthoDB" id="9768177at2"/>
<dbReference type="Pfam" id="PF13620">
    <property type="entry name" value="CarboxypepD_reg"/>
    <property type="match status" value="1"/>
</dbReference>
<dbReference type="NCBIfam" id="TIGR04056">
    <property type="entry name" value="OMP_RagA_SusC"/>
    <property type="match status" value="1"/>
</dbReference>
<keyword evidence="3 11" id="KW-1134">Transmembrane beta strand</keyword>
<keyword evidence="6" id="KW-0732">Signal</keyword>
<dbReference type="GO" id="GO:0015344">
    <property type="term" value="F:siderophore uptake transmembrane transporter activity"/>
    <property type="evidence" value="ECO:0007669"/>
    <property type="project" value="TreeGrafter"/>
</dbReference>
<dbReference type="InterPro" id="IPR023996">
    <property type="entry name" value="TonB-dep_OMP_SusC/RagA"/>
</dbReference>
<sequence>MSVTTRQLRKCNPAALIWLVILLWHFFPVIAAAQSPRPAAIGIIKNESNEILPGVLVKMEDASNKVLATTVTNEKGIFTFSKLPAGGPYHFVLSQMGYNSDTLRGYMISDSSKLSLSVVLKKKMEELNQVLVTALGIRREKKALGYSVEELGGKEFNRVTQENLLNSISGKVAGVTINNTGPTGSSVSMVIRGATSLSSDNQPLFVVDGVPIANTVNNISQIGRDNMVDYGNAISDINPDNIESVTILKGPSAAALYGSRAGNGVVLITTKTGKKVDKVTVDAYVNTVFDIPYKYLKWQTKFGSGQLSGIPFSRSGSLLTNPFGSIIQENVDATFGAELDMGYEEVQWNSPVGPDGKKIPMPLVSHKDNVKNFVNTGITTTAGASIANNNGKIAYRLSYANMSNKGIIPNTDLYKNSLNLSSSLQLNSRLSISTNIDFSRNNSNNRAAGDRGANPLQAVYSISPHIDVRDLRDYWMPGQEGLQQRTQFNGAFNNPYFLAYEVNNGFVRDRVFGNLRADWKILPSLSLMVRYALDTYGEKRETKIANSYLNNPGGAYGIINLNNYERNMDALLTYKKTVQHFDFSVSAGGNMRYQTGSNVTTATQDGTGLNTPGVFTIQNISPANLRYSSSRFEKGVNSIYGMLNVGYKGMAYLDVTARNDWSSTLPDAAPYFYPSASLSLLVNEMAHITSDNINLVKIRAGAAQVGNDAAPYQLVATLSSIGSWDNIPRLSTSGTLLNPYLKPEIATSYEGGIDINLFRNRLRFAGTYYIVENKNQIFSPKTPPSSGYSSRSINAGLLRGRGIELSLGGTPVDTRNWKWDINFNFTRNRTRIIELPDGMPYYTLWEEGKGGAWTYVGEDIGDIYDAQLVAVTDKSSPYYGYPILDNTGKWQTIDAINTRNKIGNFNPNFIMGAQTTVSYKNFTLSMTFDWRNGGDFVSQTYRYGEEHGNSQLFLDKLYNPGTMKGQELRDYLVSHQDQLVIPSGNNFPLVGGPTPEYNSFPFTYGPYVLPYGGVFIPGVRAKGYDANGNPTGYIENLGNDGTLTLPYAGSTAWSFTRAFLFPASYLKLREVSLSYELPQRLIRQAKLQRASFTVYSRNIILWTAARIGIDPENAYQPSTSVQGSGMQFKQGIERYNVTPWAIPVGAKLNVTF</sequence>
<dbReference type="RefSeq" id="WP_089763119.1">
    <property type="nucleotide sequence ID" value="NZ_BKAT01000026.1"/>
</dbReference>
<dbReference type="PROSITE" id="PS52016">
    <property type="entry name" value="TONB_DEPENDENT_REC_3"/>
    <property type="match status" value="1"/>
</dbReference>
<keyword evidence="14" id="KW-1185">Reference proteome</keyword>
<evidence type="ECO:0000256" key="6">
    <source>
        <dbReference type="ARBA" id="ARBA00022729"/>
    </source>
</evidence>
<dbReference type="Gene3D" id="2.60.40.1120">
    <property type="entry name" value="Carboxypeptidase-like, regulatory domain"/>
    <property type="match status" value="1"/>
</dbReference>
<accession>A0A1H4DXB6</accession>
<evidence type="ECO:0000256" key="7">
    <source>
        <dbReference type="ARBA" id="ARBA00023004"/>
    </source>
</evidence>
<organism evidence="13 14">
    <name type="scientific">Chitinophaga terrae</name>
    <name type="common">ex Kim and Jung 2007</name>
    <dbReference type="NCBI Taxonomy" id="408074"/>
    <lineage>
        <taxon>Bacteria</taxon>
        <taxon>Pseudomonadati</taxon>
        <taxon>Bacteroidota</taxon>
        <taxon>Chitinophagia</taxon>
        <taxon>Chitinophagales</taxon>
        <taxon>Chitinophagaceae</taxon>
        <taxon>Chitinophaga</taxon>
    </lineage>
</organism>
<gene>
    <name evidence="13" type="ORF">SAMN05660909_03382</name>
</gene>
<comment type="subcellular location">
    <subcellularLocation>
        <location evidence="1 11">Cell outer membrane</location>
        <topology evidence="1 11">Multi-pass membrane protein</topology>
    </subcellularLocation>
</comment>
<evidence type="ECO:0000256" key="9">
    <source>
        <dbReference type="ARBA" id="ARBA00023136"/>
    </source>
</evidence>
<dbReference type="GO" id="GO:0009279">
    <property type="term" value="C:cell outer membrane"/>
    <property type="evidence" value="ECO:0007669"/>
    <property type="project" value="UniProtKB-SubCell"/>
</dbReference>
<evidence type="ECO:0000313" key="14">
    <source>
        <dbReference type="Proteomes" id="UP000199656"/>
    </source>
</evidence>
<keyword evidence="8" id="KW-0406">Ion transport</keyword>
<proteinExistence type="inferred from homology"/>
<dbReference type="Gene3D" id="2.40.170.20">
    <property type="entry name" value="TonB-dependent receptor, beta-barrel domain"/>
    <property type="match status" value="1"/>
</dbReference>
<name>A0A1H4DXB6_9BACT</name>
<dbReference type="EMBL" id="FNRL01000015">
    <property type="protein sequence ID" value="SEA77445.1"/>
    <property type="molecule type" value="Genomic_DNA"/>
</dbReference>
<reference evidence="14" key="1">
    <citation type="submission" date="2016-10" db="EMBL/GenBank/DDBJ databases">
        <authorList>
            <person name="Varghese N."/>
            <person name="Submissions S."/>
        </authorList>
    </citation>
    <scope>NUCLEOTIDE SEQUENCE [LARGE SCALE GENOMIC DNA]</scope>
    <source>
        <strain evidence="14">DSM 23920</strain>
    </source>
</reference>
<evidence type="ECO:0000256" key="8">
    <source>
        <dbReference type="ARBA" id="ARBA00023065"/>
    </source>
</evidence>
<evidence type="ECO:0000256" key="1">
    <source>
        <dbReference type="ARBA" id="ARBA00004571"/>
    </source>
</evidence>
<feature type="domain" description="TonB-dependent receptor plug" evidence="12">
    <location>
        <begin position="142"/>
        <end position="265"/>
    </location>
</feature>
<dbReference type="SUPFAM" id="SSF49464">
    <property type="entry name" value="Carboxypeptidase regulatory domain-like"/>
    <property type="match status" value="1"/>
</dbReference>
<evidence type="ECO:0000256" key="3">
    <source>
        <dbReference type="ARBA" id="ARBA00022452"/>
    </source>
</evidence>
<keyword evidence="5 11" id="KW-0812">Transmembrane</keyword>
<dbReference type="PANTHER" id="PTHR32552:SF68">
    <property type="entry name" value="FERRICHROME OUTER MEMBRANE TRANSPORTER_PHAGE RECEPTOR"/>
    <property type="match status" value="1"/>
</dbReference>
<dbReference type="STRING" id="408074.SAMN05660909_03382"/>
<evidence type="ECO:0000256" key="10">
    <source>
        <dbReference type="ARBA" id="ARBA00023237"/>
    </source>
</evidence>
<comment type="similarity">
    <text evidence="11">Belongs to the TonB-dependent receptor family.</text>
</comment>
<dbReference type="InterPro" id="IPR037066">
    <property type="entry name" value="Plug_dom_sf"/>
</dbReference>
<evidence type="ECO:0000256" key="2">
    <source>
        <dbReference type="ARBA" id="ARBA00022448"/>
    </source>
</evidence>
<dbReference type="PANTHER" id="PTHR32552">
    <property type="entry name" value="FERRICHROME IRON RECEPTOR-RELATED"/>
    <property type="match status" value="1"/>
</dbReference>
<evidence type="ECO:0000256" key="5">
    <source>
        <dbReference type="ARBA" id="ARBA00022692"/>
    </source>
</evidence>
<keyword evidence="7" id="KW-0408">Iron</keyword>
<dbReference type="InterPro" id="IPR023997">
    <property type="entry name" value="TonB-dep_OMP_SusC/RagA_CS"/>
</dbReference>
<evidence type="ECO:0000313" key="13">
    <source>
        <dbReference type="EMBL" id="SEA77445.1"/>
    </source>
</evidence>
<dbReference type="InterPro" id="IPR036942">
    <property type="entry name" value="Beta-barrel_TonB_sf"/>
</dbReference>
<dbReference type="Pfam" id="PF07715">
    <property type="entry name" value="Plug"/>
    <property type="match status" value="1"/>
</dbReference>
<dbReference type="AlphaFoldDB" id="A0A1H4DXB6"/>
<keyword evidence="10 11" id="KW-0998">Cell outer membrane</keyword>